<dbReference type="CDD" id="cd01651">
    <property type="entry name" value="RT_G2_intron"/>
    <property type="match status" value="1"/>
</dbReference>
<organism evidence="3 4">
    <name type="scientific">Sporolactobacillus inulinus</name>
    <dbReference type="NCBI Taxonomy" id="2078"/>
    <lineage>
        <taxon>Bacteria</taxon>
        <taxon>Bacillati</taxon>
        <taxon>Bacillota</taxon>
        <taxon>Bacilli</taxon>
        <taxon>Bacillales</taxon>
        <taxon>Sporolactobacillaceae</taxon>
        <taxon>Sporolactobacillus</taxon>
    </lineage>
</organism>
<feature type="compositionally biased region" description="Polar residues" evidence="1">
    <location>
        <begin position="27"/>
        <end position="38"/>
    </location>
</feature>
<gene>
    <name evidence="3" type="ORF">NBRC111894_2677</name>
</gene>
<dbReference type="PROSITE" id="PS50878">
    <property type="entry name" value="RT_POL"/>
    <property type="match status" value="1"/>
</dbReference>
<evidence type="ECO:0000313" key="4">
    <source>
        <dbReference type="Proteomes" id="UP000319716"/>
    </source>
</evidence>
<dbReference type="EC" id="2.7.7.49" evidence="3"/>
<dbReference type="SUPFAM" id="SSF56672">
    <property type="entry name" value="DNA/RNA polymerases"/>
    <property type="match status" value="1"/>
</dbReference>
<dbReference type="NCBIfam" id="TIGR04416">
    <property type="entry name" value="group_II_RT_mat"/>
    <property type="match status" value="1"/>
</dbReference>
<dbReference type="InterPro" id="IPR051083">
    <property type="entry name" value="GrpII_Intron_Splice-Mob/Def"/>
</dbReference>
<dbReference type="AlphaFoldDB" id="A0A4Y1ZDR4"/>
<comment type="caution">
    <text evidence="3">The sequence shown here is derived from an EMBL/GenBank/DDBJ whole genome shotgun (WGS) entry which is preliminary data.</text>
</comment>
<feature type="region of interest" description="Disordered" evidence="1">
    <location>
        <begin position="1"/>
        <end position="38"/>
    </location>
</feature>
<name>A0A4Y1ZDR4_9BACL</name>
<dbReference type="Pfam" id="PF00078">
    <property type="entry name" value="RVT_1"/>
    <property type="match status" value="1"/>
</dbReference>
<dbReference type="InterPro" id="IPR030931">
    <property type="entry name" value="Group_II_RT_mat"/>
</dbReference>
<evidence type="ECO:0000259" key="2">
    <source>
        <dbReference type="PROSITE" id="PS50878"/>
    </source>
</evidence>
<dbReference type="Proteomes" id="UP000319716">
    <property type="component" value="Unassembled WGS sequence"/>
</dbReference>
<feature type="domain" description="Reverse transcriptase" evidence="2">
    <location>
        <begin position="88"/>
        <end position="314"/>
    </location>
</feature>
<dbReference type="EMBL" id="BEXB01000021">
    <property type="protein sequence ID" value="GAY77123.1"/>
    <property type="molecule type" value="Genomic_DNA"/>
</dbReference>
<dbReference type="PANTHER" id="PTHR34047">
    <property type="entry name" value="NUCLEAR INTRON MATURASE 1, MITOCHONDRIAL-RELATED"/>
    <property type="match status" value="1"/>
</dbReference>
<sequence length="461" mass="53543">MRQSQKTEYKADRRKRVGMEGQEYSGARSTASGENTAENGTSMMELVLSRKNLNQAYFRVKRNKGAAGIDGMTLEEALPYLKEHRQELLASLRNGTYKPAPVKRVEIPKPDGSKRKLGIPTVVDRMIQQAVAQVMMPRFERVFSDHSYGFRPHRSAHDAIHRVVSLYNRGYHHVVDLDLKAYFDTVNHDLLMKFIGQYIDDPWLLHLIRRFLTSGVMNGRLFEKTDKGTPQGGNLSPLLANIYLNELDKLLIARGHEFVRYADDCNIYVRSRRAGYRVLASVTRFLEKDLKVTVNREKTQVGSPLRLNFLGFSLGVSRNGAYARPSMKTKRRVKRALNQMTKRNRGRSLDVLFGEIRLKMRGWLQYYGIGHMKSFIQRLDEWLRSRIRQYIWKSWKKIKTRFKKLRKLGMSEAQAFTCANTRKGYWRTAHSKTLCYTLTNEKLEHLGLINLSKRLQYIQSA</sequence>
<dbReference type="GO" id="GO:0003964">
    <property type="term" value="F:RNA-directed DNA polymerase activity"/>
    <property type="evidence" value="ECO:0007669"/>
    <property type="project" value="UniProtKB-KW"/>
</dbReference>
<proteinExistence type="predicted"/>
<evidence type="ECO:0000313" key="3">
    <source>
        <dbReference type="EMBL" id="GAY77123.1"/>
    </source>
</evidence>
<dbReference type="InterPro" id="IPR043502">
    <property type="entry name" value="DNA/RNA_pol_sf"/>
</dbReference>
<reference evidence="3 4" key="1">
    <citation type="submission" date="2017-11" db="EMBL/GenBank/DDBJ databases">
        <title>Draft Genome Sequence of Sporolactobacillus inulinus NBRC 111894 Isolated from Koso, a Japanese Sugar-Vegetable Fermented Beverage.</title>
        <authorList>
            <person name="Chiou T.Y."/>
            <person name="Oshima K."/>
            <person name="Suda W."/>
            <person name="Hattori M."/>
            <person name="Takahashi T."/>
        </authorList>
    </citation>
    <scope>NUCLEOTIDE SEQUENCE [LARGE SCALE GENOMIC DNA]</scope>
    <source>
        <strain evidence="3 4">NBRC111894</strain>
    </source>
</reference>
<keyword evidence="3" id="KW-0695">RNA-directed DNA polymerase</keyword>
<dbReference type="InterPro" id="IPR000477">
    <property type="entry name" value="RT_dom"/>
</dbReference>
<dbReference type="InterPro" id="IPR013597">
    <property type="entry name" value="Mat_intron_G2"/>
</dbReference>
<feature type="compositionally biased region" description="Basic and acidic residues" evidence="1">
    <location>
        <begin position="1"/>
        <end position="11"/>
    </location>
</feature>
<dbReference type="PANTHER" id="PTHR34047:SF8">
    <property type="entry name" value="PROTEIN YKFC"/>
    <property type="match status" value="1"/>
</dbReference>
<keyword evidence="3" id="KW-0548">Nucleotidyltransferase</keyword>
<accession>A0A4Y1ZDR4</accession>
<protein>
    <submittedName>
        <fullName evidence="3">Retron-type RNA-directed DNA polymerase</fullName>
        <ecNumber evidence="3">2.7.7.49</ecNumber>
    </submittedName>
</protein>
<evidence type="ECO:0000256" key="1">
    <source>
        <dbReference type="SAM" id="MobiDB-lite"/>
    </source>
</evidence>
<keyword evidence="3" id="KW-0808">Transferase</keyword>
<dbReference type="Pfam" id="PF08388">
    <property type="entry name" value="GIIM"/>
    <property type="match status" value="1"/>
</dbReference>